<evidence type="ECO:0000256" key="4">
    <source>
        <dbReference type="ARBA" id="ARBA00022775"/>
    </source>
</evidence>
<keyword evidence="7" id="KW-1185">Reference proteome</keyword>
<dbReference type="Proteomes" id="UP000678393">
    <property type="component" value="Unassembled WGS sequence"/>
</dbReference>
<keyword evidence="3" id="KW-0268">Exocytosis</keyword>
<dbReference type="Pfam" id="PF05835">
    <property type="entry name" value="Synaphin"/>
    <property type="match status" value="1"/>
</dbReference>
<reference evidence="6" key="1">
    <citation type="submission" date="2021-04" db="EMBL/GenBank/DDBJ databases">
        <authorList>
            <consortium name="Molecular Ecology Group"/>
        </authorList>
    </citation>
    <scope>NUCLEOTIDE SEQUENCE</scope>
</reference>
<dbReference type="AlphaFoldDB" id="A0A8S3YG17"/>
<evidence type="ECO:0000256" key="1">
    <source>
        <dbReference type="ARBA" id="ARBA00005396"/>
    </source>
</evidence>
<evidence type="ECO:0000256" key="2">
    <source>
        <dbReference type="ARBA" id="ARBA00022448"/>
    </source>
</evidence>
<keyword evidence="4" id="KW-0532">Neurotransmitter transport</keyword>
<dbReference type="EMBL" id="CAJHNH020000201">
    <property type="protein sequence ID" value="CAG5116027.1"/>
    <property type="molecule type" value="Genomic_DNA"/>
</dbReference>
<dbReference type="GO" id="GO:0019905">
    <property type="term" value="F:syntaxin binding"/>
    <property type="evidence" value="ECO:0007669"/>
    <property type="project" value="InterPro"/>
</dbReference>
<evidence type="ECO:0000256" key="5">
    <source>
        <dbReference type="SAM" id="MobiDB-lite"/>
    </source>
</evidence>
<keyword evidence="2" id="KW-0813">Transport</keyword>
<dbReference type="GO" id="GO:0006887">
    <property type="term" value="P:exocytosis"/>
    <property type="evidence" value="ECO:0007669"/>
    <property type="project" value="UniProtKB-KW"/>
</dbReference>
<evidence type="ECO:0000313" key="7">
    <source>
        <dbReference type="Proteomes" id="UP000678393"/>
    </source>
</evidence>
<dbReference type="InterPro" id="IPR008849">
    <property type="entry name" value="Synaphin"/>
</dbReference>
<comment type="caution">
    <text evidence="6">The sequence shown here is derived from an EMBL/GenBank/DDBJ whole genome shotgun (WGS) entry which is preliminary data.</text>
</comment>
<proteinExistence type="inferred from homology"/>
<feature type="non-terminal residue" evidence="6">
    <location>
        <position position="81"/>
    </location>
</feature>
<dbReference type="GO" id="GO:0006836">
    <property type="term" value="P:neurotransmitter transport"/>
    <property type="evidence" value="ECO:0007669"/>
    <property type="project" value="UniProtKB-KW"/>
</dbReference>
<evidence type="ECO:0000313" key="6">
    <source>
        <dbReference type="EMBL" id="CAG5116027.1"/>
    </source>
</evidence>
<organism evidence="6 7">
    <name type="scientific">Candidula unifasciata</name>
    <dbReference type="NCBI Taxonomy" id="100452"/>
    <lineage>
        <taxon>Eukaryota</taxon>
        <taxon>Metazoa</taxon>
        <taxon>Spiralia</taxon>
        <taxon>Lophotrochozoa</taxon>
        <taxon>Mollusca</taxon>
        <taxon>Gastropoda</taxon>
        <taxon>Heterobranchia</taxon>
        <taxon>Euthyneura</taxon>
        <taxon>Panpulmonata</taxon>
        <taxon>Eupulmonata</taxon>
        <taxon>Stylommatophora</taxon>
        <taxon>Helicina</taxon>
        <taxon>Helicoidea</taxon>
        <taxon>Geomitridae</taxon>
        <taxon>Candidula</taxon>
    </lineage>
</organism>
<feature type="region of interest" description="Disordered" evidence="5">
    <location>
        <begin position="1"/>
        <end position="52"/>
    </location>
</feature>
<protein>
    <submittedName>
        <fullName evidence="6">Uncharacterized protein</fullName>
    </submittedName>
</protein>
<accession>A0A8S3YG17</accession>
<sequence length="81" mass="8925">YGLKKKEEAQEEEPEPLADGRIGRKKKTPAELAAEASKDESDDEEFSKFPTNLSELSTKVSEIPAKFAQGVGEVTQKCLLQ</sequence>
<dbReference type="OrthoDB" id="6229630at2759"/>
<comment type="similarity">
    <text evidence="1">Belongs to the complexin/synaphin family.</text>
</comment>
<name>A0A8S3YG17_9EUPU</name>
<gene>
    <name evidence="6" type="ORF">CUNI_LOCUS1585</name>
</gene>
<evidence type="ECO:0000256" key="3">
    <source>
        <dbReference type="ARBA" id="ARBA00022483"/>
    </source>
</evidence>